<evidence type="ECO:0000313" key="2">
    <source>
        <dbReference type="Proteomes" id="UP000585272"/>
    </source>
</evidence>
<dbReference type="AlphaFoldDB" id="A0A840IDX3"/>
<dbReference type="EMBL" id="JACHNU010000003">
    <property type="protein sequence ID" value="MBB4663177.1"/>
    <property type="molecule type" value="Genomic_DNA"/>
</dbReference>
<dbReference type="RefSeq" id="WP_183342904.1">
    <property type="nucleotide sequence ID" value="NZ_JACHNU010000003.1"/>
</dbReference>
<proteinExistence type="predicted"/>
<reference evidence="1 2" key="1">
    <citation type="submission" date="2020-08" db="EMBL/GenBank/DDBJ databases">
        <title>Genomic Encyclopedia of Archaeal and Bacterial Type Strains, Phase II (KMG-II): from individual species to whole genera.</title>
        <authorList>
            <person name="Goeker M."/>
        </authorList>
    </citation>
    <scope>NUCLEOTIDE SEQUENCE [LARGE SCALE GENOMIC DNA]</scope>
    <source>
        <strain evidence="1 2">DSM 23288</strain>
    </source>
</reference>
<keyword evidence="2" id="KW-1185">Reference proteome</keyword>
<dbReference type="Proteomes" id="UP000585272">
    <property type="component" value="Unassembled WGS sequence"/>
</dbReference>
<gene>
    <name evidence="1" type="ORF">BDZ31_002766</name>
</gene>
<organism evidence="1 2">
    <name type="scientific">Conexibacter arvalis</name>
    <dbReference type="NCBI Taxonomy" id="912552"/>
    <lineage>
        <taxon>Bacteria</taxon>
        <taxon>Bacillati</taxon>
        <taxon>Actinomycetota</taxon>
        <taxon>Thermoleophilia</taxon>
        <taxon>Solirubrobacterales</taxon>
        <taxon>Conexibacteraceae</taxon>
        <taxon>Conexibacter</taxon>
    </lineage>
</organism>
<protein>
    <submittedName>
        <fullName evidence="1">Uncharacterized protein</fullName>
    </submittedName>
</protein>
<accession>A0A840IDX3</accession>
<name>A0A840IDX3_9ACTN</name>
<comment type="caution">
    <text evidence="1">The sequence shown here is derived from an EMBL/GenBank/DDBJ whole genome shotgun (WGS) entry which is preliminary data.</text>
</comment>
<sequence length="98" mass="10387">MTEILLIAGPEGHDEELVASAAAHHPHHVTVLIEAGDPAWSWSETNVARRRRHRLAKLLTATELTTGAAVVGLVGDPAHLELGGFDAIVDSRNLLTAA</sequence>
<evidence type="ECO:0000313" key="1">
    <source>
        <dbReference type="EMBL" id="MBB4663177.1"/>
    </source>
</evidence>